<evidence type="ECO:0000313" key="2">
    <source>
        <dbReference type="EMBL" id="GEN55921.1"/>
    </source>
</evidence>
<comment type="caution">
    <text evidence="2">The sequence shown here is derived from an EMBL/GenBank/DDBJ whole genome shotgun (WGS) entry which is preliminary data.</text>
</comment>
<reference evidence="2 3" key="1">
    <citation type="submission" date="2019-07" db="EMBL/GenBank/DDBJ databases">
        <title>Whole genome shotgun sequence of Halolactibacillus alkaliphilus NBRC 103919.</title>
        <authorList>
            <person name="Hosoyama A."/>
            <person name="Uohara A."/>
            <person name="Ohji S."/>
            <person name="Ichikawa N."/>
        </authorList>
    </citation>
    <scope>NUCLEOTIDE SEQUENCE [LARGE SCALE GENOMIC DNA]</scope>
    <source>
        <strain evidence="2 3">NBRC 103919</strain>
    </source>
</reference>
<sequence>MKRKKSIGIIGAISLFAILGLILISLLSTNGDDFIDGEDIFNLEDEYIVYFWQENCRYCQEIEDDIDAFKEDGPLPIYIIDMTKSENRFLWYDWEAHHVENDRIIGYIEDDQRVFTEDPDSYLNNQDIQYDIVEEGNHVIAKHQTAFYNANPTELAELDIVVTPSLLYVGGSPQLAIGPEETVELLRALQ</sequence>
<organism evidence="2 3">
    <name type="scientific">Halolactibacillus alkaliphilus</name>
    <dbReference type="NCBI Taxonomy" id="442899"/>
    <lineage>
        <taxon>Bacteria</taxon>
        <taxon>Bacillati</taxon>
        <taxon>Bacillota</taxon>
        <taxon>Bacilli</taxon>
        <taxon>Bacillales</taxon>
        <taxon>Bacillaceae</taxon>
        <taxon>Halolactibacillus</taxon>
    </lineage>
</organism>
<keyword evidence="1" id="KW-0812">Transmembrane</keyword>
<dbReference type="EMBL" id="BJYE01000003">
    <property type="protein sequence ID" value="GEN55921.1"/>
    <property type="molecule type" value="Genomic_DNA"/>
</dbReference>
<evidence type="ECO:0000313" key="3">
    <source>
        <dbReference type="Proteomes" id="UP000321400"/>
    </source>
</evidence>
<dbReference type="RefSeq" id="WP_089799751.1">
    <property type="nucleotide sequence ID" value="NZ_BJYE01000003.1"/>
</dbReference>
<feature type="transmembrane region" description="Helical" evidence="1">
    <location>
        <begin position="7"/>
        <end position="27"/>
    </location>
</feature>
<dbReference type="AlphaFoldDB" id="A0A511WYY3"/>
<keyword evidence="3" id="KW-1185">Reference proteome</keyword>
<dbReference type="InterPro" id="IPR036249">
    <property type="entry name" value="Thioredoxin-like_sf"/>
</dbReference>
<accession>A0A511WYY3</accession>
<evidence type="ECO:0008006" key="4">
    <source>
        <dbReference type="Google" id="ProtNLM"/>
    </source>
</evidence>
<dbReference type="Proteomes" id="UP000321400">
    <property type="component" value="Unassembled WGS sequence"/>
</dbReference>
<dbReference type="OrthoDB" id="32134at2"/>
<gene>
    <name evidence="2" type="ORF">HAL01_03850</name>
</gene>
<proteinExistence type="predicted"/>
<protein>
    <recommendedName>
        <fullName evidence="4">Thioredoxin-like fold domain-containing protein</fullName>
    </recommendedName>
</protein>
<name>A0A511WYY3_9BACI</name>
<evidence type="ECO:0000256" key="1">
    <source>
        <dbReference type="SAM" id="Phobius"/>
    </source>
</evidence>
<keyword evidence="1" id="KW-0472">Membrane</keyword>
<dbReference type="Gene3D" id="3.40.30.10">
    <property type="entry name" value="Glutaredoxin"/>
    <property type="match status" value="1"/>
</dbReference>
<dbReference type="STRING" id="442899.SAMN05720591_10332"/>
<dbReference type="SUPFAM" id="SSF52833">
    <property type="entry name" value="Thioredoxin-like"/>
    <property type="match status" value="1"/>
</dbReference>
<keyword evidence="1" id="KW-1133">Transmembrane helix</keyword>